<comment type="caution">
    <text evidence="4">The sequence shown here is derived from an EMBL/GenBank/DDBJ whole genome shotgun (WGS) entry which is preliminary data.</text>
</comment>
<organism evidence="4 5">
    <name type="scientific">Asbolus verrucosus</name>
    <name type="common">Desert ironclad beetle</name>
    <dbReference type="NCBI Taxonomy" id="1661398"/>
    <lineage>
        <taxon>Eukaryota</taxon>
        <taxon>Metazoa</taxon>
        <taxon>Ecdysozoa</taxon>
        <taxon>Arthropoda</taxon>
        <taxon>Hexapoda</taxon>
        <taxon>Insecta</taxon>
        <taxon>Pterygota</taxon>
        <taxon>Neoptera</taxon>
        <taxon>Endopterygota</taxon>
        <taxon>Coleoptera</taxon>
        <taxon>Polyphaga</taxon>
        <taxon>Cucujiformia</taxon>
        <taxon>Tenebrionidae</taxon>
        <taxon>Pimeliinae</taxon>
        <taxon>Asbolus</taxon>
    </lineage>
</organism>
<dbReference type="PROSITE" id="PS50297">
    <property type="entry name" value="ANK_REP_REGION"/>
    <property type="match status" value="2"/>
</dbReference>
<dbReference type="AlphaFoldDB" id="A0A482VXY7"/>
<dbReference type="STRING" id="1661398.A0A482VXY7"/>
<dbReference type="Pfam" id="PF00023">
    <property type="entry name" value="Ank"/>
    <property type="match status" value="1"/>
</dbReference>
<dbReference type="InterPro" id="IPR036770">
    <property type="entry name" value="Ankyrin_rpt-contain_sf"/>
</dbReference>
<dbReference type="OrthoDB" id="539213at2759"/>
<dbReference type="PROSITE" id="PS50088">
    <property type="entry name" value="ANK_REPEAT"/>
    <property type="match status" value="2"/>
</dbReference>
<protein>
    <submittedName>
        <fullName evidence="4">Ankyrin repeat domain containing protein</fullName>
    </submittedName>
</protein>
<feature type="non-terminal residue" evidence="4">
    <location>
        <position position="132"/>
    </location>
</feature>
<evidence type="ECO:0000313" key="4">
    <source>
        <dbReference type="EMBL" id="RZC37660.1"/>
    </source>
</evidence>
<feature type="repeat" description="ANK" evidence="3">
    <location>
        <begin position="11"/>
        <end position="43"/>
    </location>
</feature>
<gene>
    <name evidence="4" type="ORF">BDFB_011243</name>
</gene>
<dbReference type="Gene3D" id="1.25.40.20">
    <property type="entry name" value="Ankyrin repeat-containing domain"/>
    <property type="match status" value="1"/>
</dbReference>
<dbReference type="PANTHER" id="PTHR24180">
    <property type="entry name" value="CYCLIN-DEPENDENT KINASE INHIBITOR 2C-RELATED"/>
    <property type="match status" value="1"/>
</dbReference>
<reference evidence="4 5" key="1">
    <citation type="submission" date="2017-03" db="EMBL/GenBank/DDBJ databases">
        <title>Genome of the blue death feigning beetle - Asbolus verrucosus.</title>
        <authorList>
            <person name="Rider S.D."/>
        </authorList>
    </citation>
    <scope>NUCLEOTIDE SEQUENCE [LARGE SCALE GENOMIC DNA]</scope>
    <source>
        <strain evidence="4">Butters</strain>
        <tissue evidence="4">Head and leg muscle</tissue>
    </source>
</reference>
<dbReference type="SUPFAM" id="SSF48403">
    <property type="entry name" value="Ankyrin repeat"/>
    <property type="match status" value="1"/>
</dbReference>
<sequence length="132" mass="14905">GATLDIIDESEGNTPLTKAIENVNEEIVNELLDNGADVNKPDFNALRKERFEMVKYFVEQGEDVNQMNDKKETPLSIAASNNDYRSFQLLIDYGADIGLATEKLEELASSDINLDTYIKSLNEENIIKKEQF</sequence>
<keyword evidence="5" id="KW-1185">Reference proteome</keyword>
<dbReference type="Proteomes" id="UP000292052">
    <property type="component" value="Unassembled WGS sequence"/>
</dbReference>
<dbReference type="EMBL" id="QDEB01050523">
    <property type="protein sequence ID" value="RZC37660.1"/>
    <property type="molecule type" value="Genomic_DNA"/>
</dbReference>
<dbReference type="Pfam" id="PF12796">
    <property type="entry name" value="Ank_2"/>
    <property type="match status" value="1"/>
</dbReference>
<feature type="repeat" description="ANK" evidence="3">
    <location>
        <begin position="70"/>
        <end position="102"/>
    </location>
</feature>
<dbReference type="InterPro" id="IPR002110">
    <property type="entry name" value="Ankyrin_rpt"/>
</dbReference>
<evidence type="ECO:0000256" key="3">
    <source>
        <dbReference type="PROSITE-ProRule" id="PRU00023"/>
    </source>
</evidence>
<accession>A0A482VXY7</accession>
<dbReference type="InterPro" id="IPR051637">
    <property type="entry name" value="Ank_repeat_dom-contain_49"/>
</dbReference>
<keyword evidence="1" id="KW-0677">Repeat</keyword>
<feature type="non-terminal residue" evidence="4">
    <location>
        <position position="1"/>
    </location>
</feature>
<keyword evidence="2 3" id="KW-0040">ANK repeat</keyword>
<evidence type="ECO:0000256" key="1">
    <source>
        <dbReference type="ARBA" id="ARBA00022737"/>
    </source>
</evidence>
<name>A0A482VXY7_ASBVE</name>
<dbReference type="PANTHER" id="PTHR24180:SF45">
    <property type="entry name" value="POLY [ADP-RIBOSE] POLYMERASE TANKYRASE"/>
    <property type="match status" value="1"/>
</dbReference>
<dbReference type="SMART" id="SM00248">
    <property type="entry name" value="ANK"/>
    <property type="match status" value="2"/>
</dbReference>
<proteinExistence type="predicted"/>
<evidence type="ECO:0000313" key="5">
    <source>
        <dbReference type="Proteomes" id="UP000292052"/>
    </source>
</evidence>
<evidence type="ECO:0000256" key="2">
    <source>
        <dbReference type="ARBA" id="ARBA00023043"/>
    </source>
</evidence>